<name>A0ABM5M1Y6_BACA1</name>
<feature type="transmembrane region" description="Helical" evidence="1">
    <location>
        <begin position="7"/>
        <end position="24"/>
    </location>
</feature>
<keyword evidence="1" id="KW-0472">Membrane</keyword>
<dbReference type="Proteomes" id="UP000006867">
    <property type="component" value="Chromosome"/>
</dbReference>
<keyword evidence="3" id="KW-1185">Reference proteome</keyword>
<evidence type="ECO:0000313" key="3">
    <source>
        <dbReference type="Proteomes" id="UP000006867"/>
    </source>
</evidence>
<reference evidence="2 3" key="1">
    <citation type="journal article" date="2011" name="Front. Microbiol.">
        <title>Genomic signatures of strain selection and enhancement in Bacillus atrophaeus var. globigii, a historical biowarfare simulant.</title>
        <authorList>
            <person name="Gibbons H.S."/>
            <person name="Broomall S.M."/>
            <person name="McNew L.A."/>
            <person name="Daligault H."/>
            <person name="Chapman C."/>
            <person name="Bruce D."/>
            <person name="Karavis M."/>
            <person name="Krepps M."/>
            <person name="McGregor P.A."/>
            <person name="Hong C."/>
            <person name="Park K.H."/>
            <person name="Akmal A."/>
            <person name="Feldman A."/>
            <person name="Lin J.S."/>
            <person name="Chang W.E."/>
            <person name="Higgs B.W."/>
            <person name="Demirev P."/>
            <person name="Lindquist J."/>
            <person name="Liem A."/>
            <person name="Fochler E."/>
            <person name="Read T.D."/>
            <person name="Tapia R."/>
            <person name="Johnson S."/>
            <person name="Bishop-Lilly K.A."/>
            <person name="Detter C."/>
            <person name="Han C."/>
            <person name="Sozhamannan S."/>
            <person name="Rosenzweig C.N."/>
            <person name="Skowronski E.W."/>
        </authorList>
    </citation>
    <scope>NUCLEOTIDE SEQUENCE [LARGE SCALE GENOMIC DNA]</scope>
    <source>
        <strain evidence="2 3">1942</strain>
    </source>
</reference>
<protein>
    <submittedName>
        <fullName evidence="2">Uncharacterized protein</fullName>
    </submittedName>
</protein>
<accession>A0ABM5M1Y6</accession>
<evidence type="ECO:0000313" key="2">
    <source>
        <dbReference type="EMBL" id="ADP34182.1"/>
    </source>
</evidence>
<dbReference type="RefSeq" id="WP_003326568.1">
    <property type="nucleotide sequence ID" value="NC_014639.1"/>
</dbReference>
<keyword evidence="1" id="KW-1133">Transmembrane helix</keyword>
<keyword evidence="1" id="KW-0812">Transmembrane</keyword>
<dbReference type="EMBL" id="CP002207">
    <property type="protein sequence ID" value="ADP34182.1"/>
    <property type="molecule type" value="Genomic_DNA"/>
</dbReference>
<gene>
    <name evidence="2" type="ordered locus">BATR1942_16315</name>
</gene>
<dbReference type="GeneID" id="92914598"/>
<proteinExistence type="predicted"/>
<feature type="transmembrane region" description="Helical" evidence="1">
    <location>
        <begin position="30"/>
        <end position="48"/>
    </location>
</feature>
<sequence length="56" mass="6097">MGLLKPIGLILILATVAFVLLGIFLKLAAFLFVSVLTLIAAVILFTMISKNRHKQT</sequence>
<evidence type="ECO:0000256" key="1">
    <source>
        <dbReference type="SAM" id="Phobius"/>
    </source>
</evidence>
<organism evidence="2 3">
    <name type="scientific">Bacillus atrophaeus (strain 1942)</name>
    <dbReference type="NCBI Taxonomy" id="720555"/>
    <lineage>
        <taxon>Bacteria</taxon>
        <taxon>Bacillati</taxon>
        <taxon>Bacillota</taxon>
        <taxon>Bacilli</taxon>
        <taxon>Bacillales</taxon>
        <taxon>Bacillaceae</taxon>
        <taxon>Bacillus</taxon>
    </lineage>
</organism>